<organism evidence="1">
    <name type="scientific">bioreactor metagenome</name>
    <dbReference type="NCBI Taxonomy" id="1076179"/>
    <lineage>
        <taxon>unclassified sequences</taxon>
        <taxon>metagenomes</taxon>
        <taxon>ecological metagenomes</taxon>
    </lineage>
</organism>
<dbReference type="EMBL" id="VSSQ01061881">
    <property type="protein sequence ID" value="MPN15169.1"/>
    <property type="molecule type" value="Genomic_DNA"/>
</dbReference>
<name>A0A645FP89_9ZZZZ</name>
<evidence type="ECO:0000313" key="1">
    <source>
        <dbReference type="EMBL" id="MPN15169.1"/>
    </source>
</evidence>
<sequence length="154" mass="17562">MKRRRRVLVHRPDPGIAAVLGNRRRIVDGLNRDAHRRRRAQLSVGNRVLKGIRAGIVRIRHIENIASVDGCRAVAGVGDARNRQRVPLRVGIVAQHRKCGARILVDGISVVNRMRRVVLRRDIQRSRCARFCAREIHHRIGKRHRAGEISVRAD</sequence>
<dbReference type="AlphaFoldDB" id="A0A645FP89"/>
<protein>
    <submittedName>
        <fullName evidence="1">Uncharacterized protein</fullName>
    </submittedName>
</protein>
<gene>
    <name evidence="1" type="ORF">SDC9_162498</name>
</gene>
<proteinExistence type="predicted"/>
<accession>A0A645FP89</accession>
<reference evidence="1" key="1">
    <citation type="submission" date="2019-08" db="EMBL/GenBank/DDBJ databases">
        <authorList>
            <person name="Kucharzyk K."/>
            <person name="Murdoch R.W."/>
            <person name="Higgins S."/>
            <person name="Loffler F."/>
        </authorList>
    </citation>
    <scope>NUCLEOTIDE SEQUENCE</scope>
</reference>
<comment type="caution">
    <text evidence="1">The sequence shown here is derived from an EMBL/GenBank/DDBJ whole genome shotgun (WGS) entry which is preliminary data.</text>
</comment>